<reference evidence="3 4" key="1">
    <citation type="submission" date="2012-02" db="EMBL/GenBank/DDBJ databases">
        <title>Whole genome shotgun sequence of Mobilicoccus pelagius NBRC 104925.</title>
        <authorList>
            <person name="Yoshida Y."/>
            <person name="Hosoyama A."/>
            <person name="Tsuchikane K."/>
            <person name="Katsumata H."/>
            <person name="Yamazaki S."/>
            <person name="Fujita N."/>
        </authorList>
    </citation>
    <scope>NUCLEOTIDE SEQUENCE [LARGE SCALE GENOMIC DNA]</scope>
    <source>
        <strain evidence="3 4">NBRC 104925</strain>
    </source>
</reference>
<dbReference type="GO" id="GO:0016020">
    <property type="term" value="C:membrane"/>
    <property type="evidence" value="ECO:0007669"/>
    <property type="project" value="TreeGrafter"/>
</dbReference>
<keyword evidence="1" id="KW-0472">Membrane</keyword>
<evidence type="ECO:0000313" key="3">
    <source>
        <dbReference type="EMBL" id="GAB49542.1"/>
    </source>
</evidence>
<feature type="transmembrane region" description="Helical" evidence="1">
    <location>
        <begin position="167"/>
        <end position="185"/>
    </location>
</feature>
<dbReference type="Pfam" id="PF01757">
    <property type="entry name" value="Acyl_transf_3"/>
    <property type="match status" value="1"/>
</dbReference>
<gene>
    <name evidence="3" type="ORF">MOPEL_130_01490</name>
</gene>
<name>H5UUY4_9MICO</name>
<dbReference type="STRING" id="1089455.MOPEL_130_01490"/>
<comment type="caution">
    <text evidence="3">The sequence shown here is derived from an EMBL/GenBank/DDBJ whole genome shotgun (WGS) entry which is preliminary data.</text>
</comment>
<evidence type="ECO:0000256" key="1">
    <source>
        <dbReference type="SAM" id="Phobius"/>
    </source>
</evidence>
<feature type="transmembrane region" description="Helical" evidence="1">
    <location>
        <begin position="329"/>
        <end position="351"/>
    </location>
</feature>
<organism evidence="3 4">
    <name type="scientific">Mobilicoccus pelagius NBRC 104925</name>
    <dbReference type="NCBI Taxonomy" id="1089455"/>
    <lineage>
        <taxon>Bacteria</taxon>
        <taxon>Bacillati</taxon>
        <taxon>Actinomycetota</taxon>
        <taxon>Actinomycetes</taxon>
        <taxon>Micrococcales</taxon>
        <taxon>Dermatophilaceae</taxon>
        <taxon>Mobilicoccus</taxon>
    </lineage>
</organism>
<dbReference type="InterPro" id="IPR050879">
    <property type="entry name" value="Acyltransferase_3"/>
</dbReference>
<dbReference type="InterPro" id="IPR002656">
    <property type="entry name" value="Acyl_transf_3_dom"/>
</dbReference>
<feature type="domain" description="Acyltransferase 3" evidence="2">
    <location>
        <begin position="18"/>
        <end position="344"/>
    </location>
</feature>
<feature type="transmembrane region" description="Helical" evidence="1">
    <location>
        <begin position="261"/>
        <end position="284"/>
    </location>
</feature>
<sequence>MTAHRPEDAPARGRTRLPGLDGIRAVAIVLVLTVHADLLHGGFIGVDLFFVLSGFLITALLLDEATRTGAIDLVGFWLRRAFRLLPAVVTFLAVGLVVAAVTRPEALPQITLNAVAVLAGVYNYAFPATGGATTWDGHLWSLSVEAQFYLLWPPLLLAGLRHLSRRSLMGVVALAIVAVGVWRAAVGLGHVPGHTDWYHSTDTHVDGLLAGALLALGLDTGAVRADSPGARRAWTAAAVAGAAVIGLVTVTSPRLMEDPRWTYLGGLTLVALAATAVVGVVVLVPDSPVATVLASPRMAHVGRVSYAFYVWHYPVVLGLPAHLDPHVGRVGSTLVAFVVTLGLAEVSTWCVERPAGHLRGPVERLAPVTRLRARFTLGVEQRM</sequence>
<dbReference type="GO" id="GO:0016747">
    <property type="term" value="F:acyltransferase activity, transferring groups other than amino-acyl groups"/>
    <property type="evidence" value="ECO:0007669"/>
    <property type="project" value="InterPro"/>
</dbReference>
<dbReference type="eggNOG" id="COG1835">
    <property type="taxonomic scope" value="Bacteria"/>
</dbReference>
<dbReference type="GO" id="GO:0009103">
    <property type="term" value="P:lipopolysaccharide biosynthetic process"/>
    <property type="evidence" value="ECO:0007669"/>
    <property type="project" value="TreeGrafter"/>
</dbReference>
<keyword evidence="1" id="KW-0812">Transmembrane</keyword>
<feature type="transmembrane region" description="Helical" evidence="1">
    <location>
        <begin position="42"/>
        <end position="62"/>
    </location>
</feature>
<dbReference type="RefSeq" id="WP_009483385.1">
    <property type="nucleotide sequence ID" value="NZ_BAFE01000089.1"/>
</dbReference>
<keyword evidence="1" id="KW-1133">Transmembrane helix</keyword>
<dbReference type="Proteomes" id="UP000004367">
    <property type="component" value="Unassembled WGS sequence"/>
</dbReference>
<dbReference type="AlphaFoldDB" id="H5UUY4"/>
<proteinExistence type="predicted"/>
<keyword evidence="4" id="KW-1185">Reference proteome</keyword>
<feature type="transmembrane region" description="Helical" evidence="1">
    <location>
        <begin position="139"/>
        <end position="160"/>
    </location>
</feature>
<protein>
    <recommendedName>
        <fullName evidence="2">Acyltransferase 3 domain-containing protein</fullName>
    </recommendedName>
</protein>
<evidence type="ECO:0000313" key="4">
    <source>
        <dbReference type="Proteomes" id="UP000004367"/>
    </source>
</evidence>
<dbReference type="PANTHER" id="PTHR23028">
    <property type="entry name" value="ACETYLTRANSFERASE"/>
    <property type="match status" value="1"/>
</dbReference>
<evidence type="ECO:0000259" key="2">
    <source>
        <dbReference type="Pfam" id="PF01757"/>
    </source>
</evidence>
<feature type="transmembrane region" description="Helical" evidence="1">
    <location>
        <begin position="234"/>
        <end position="255"/>
    </location>
</feature>
<feature type="transmembrane region" description="Helical" evidence="1">
    <location>
        <begin position="82"/>
        <end position="102"/>
    </location>
</feature>
<dbReference type="EMBL" id="BAFE01000089">
    <property type="protein sequence ID" value="GAB49542.1"/>
    <property type="molecule type" value="Genomic_DNA"/>
</dbReference>
<accession>H5UUY4</accession>
<dbReference type="PANTHER" id="PTHR23028:SF53">
    <property type="entry name" value="ACYL_TRANSF_3 DOMAIN-CONTAINING PROTEIN"/>
    <property type="match status" value="1"/>
</dbReference>